<keyword evidence="3" id="KW-0472">Membrane</keyword>
<keyword evidence="4" id="KW-0564">Palmitate</keyword>
<sequence length="281" mass="29554">MRSYRALAATSAVAALALSACSGSAETAASDASAPAASGEVVTINVGASPVPHAKILQFIDETLAPAAGIDLEIVEYNDYIQPNVALNDGDLDANFYQTIPYLEDQAAEYGYEFTPGAGVHLEPLAVYSATLKNLSELPDGGKIGIIADVTNQARALKLLASQGLVELPASGDINIHTVKPLKNFTFTEVEGAQLVRALADVDAAVINGNFAQDGGLSPEKDGLAVESSENNPASNLLVWKSDISGEKAEAVKKLEELLHTDEVRQFIKDNWNDGSVIPSF</sequence>
<keyword evidence="10" id="KW-1185">Reference proteome</keyword>
<evidence type="ECO:0000256" key="3">
    <source>
        <dbReference type="ARBA" id="ARBA00023136"/>
    </source>
</evidence>
<feature type="lipid moiety-binding region" description="S-diacylglycerol cysteine" evidence="7">
    <location>
        <position position="21"/>
    </location>
</feature>
<evidence type="ECO:0000256" key="8">
    <source>
        <dbReference type="SAM" id="SignalP"/>
    </source>
</evidence>
<dbReference type="PANTHER" id="PTHR30429:SF0">
    <property type="entry name" value="METHIONINE-BINDING LIPOPROTEIN METQ"/>
    <property type="match status" value="1"/>
</dbReference>
<evidence type="ECO:0000313" key="9">
    <source>
        <dbReference type="EMBL" id="RRC94775.1"/>
    </source>
</evidence>
<evidence type="ECO:0000256" key="5">
    <source>
        <dbReference type="ARBA" id="ARBA00023288"/>
    </source>
</evidence>
<dbReference type="Proteomes" id="UP000280444">
    <property type="component" value="Unassembled WGS sequence"/>
</dbReference>
<dbReference type="RefSeq" id="WP_124871675.1">
    <property type="nucleotide sequence ID" value="NZ_RQZF01000010.1"/>
</dbReference>
<evidence type="ECO:0000313" key="10">
    <source>
        <dbReference type="Proteomes" id="UP000280444"/>
    </source>
</evidence>
<keyword evidence="2 8" id="KW-0732">Signal</keyword>
<reference evidence="9 10" key="1">
    <citation type="submission" date="2018-11" db="EMBL/GenBank/DDBJ databases">
        <title>Genomes From Bacteria Associated with the Canine Oral Cavity: a Test Case for Automated Genome-Based Taxonomic Assignment.</title>
        <authorList>
            <person name="Coil D.A."/>
            <person name="Jospin G."/>
            <person name="Darling A.E."/>
            <person name="Wallis C."/>
            <person name="Davis I.J."/>
            <person name="Harris S."/>
            <person name="Eisen J.A."/>
            <person name="Holcombe L.J."/>
            <person name="O'Flynn C."/>
        </authorList>
    </citation>
    <scope>NUCLEOTIDE SEQUENCE [LARGE SCALE GENOMIC DNA]</scope>
    <source>
        <strain evidence="9 10">OH770</strain>
    </source>
</reference>
<dbReference type="Gene3D" id="3.40.190.10">
    <property type="entry name" value="Periplasmic binding protein-like II"/>
    <property type="match status" value="2"/>
</dbReference>
<keyword evidence="5 6" id="KW-0449">Lipoprotein</keyword>
<evidence type="ECO:0000256" key="7">
    <source>
        <dbReference type="PIRSR" id="PIRSR002854-1"/>
    </source>
</evidence>
<proteinExistence type="inferred from homology"/>
<dbReference type="OrthoDB" id="9812878at2"/>
<dbReference type="AlphaFoldDB" id="A0A3P1SDF2"/>
<evidence type="ECO:0000256" key="4">
    <source>
        <dbReference type="ARBA" id="ARBA00023139"/>
    </source>
</evidence>
<feature type="signal peptide" evidence="8">
    <location>
        <begin position="1"/>
        <end position="25"/>
    </location>
</feature>
<dbReference type="PANTHER" id="PTHR30429">
    <property type="entry name" value="D-METHIONINE-BINDING LIPOPROTEIN METQ"/>
    <property type="match status" value="1"/>
</dbReference>
<evidence type="ECO:0000256" key="1">
    <source>
        <dbReference type="ARBA" id="ARBA00004635"/>
    </source>
</evidence>
<dbReference type="GO" id="GO:0016020">
    <property type="term" value="C:membrane"/>
    <property type="evidence" value="ECO:0007669"/>
    <property type="project" value="UniProtKB-SubCell"/>
</dbReference>
<evidence type="ECO:0000256" key="6">
    <source>
        <dbReference type="PIRNR" id="PIRNR002854"/>
    </source>
</evidence>
<dbReference type="CDD" id="cd13597">
    <property type="entry name" value="PBP2_lipoprotein_Tp32"/>
    <property type="match status" value="1"/>
</dbReference>
<evidence type="ECO:0000256" key="2">
    <source>
        <dbReference type="ARBA" id="ARBA00022729"/>
    </source>
</evidence>
<dbReference type="PROSITE" id="PS51257">
    <property type="entry name" value="PROKAR_LIPOPROTEIN"/>
    <property type="match status" value="1"/>
</dbReference>
<dbReference type="InterPro" id="IPR004872">
    <property type="entry name" value="Lipoprotein_NlpA"/>
</dbReference>
<feature type="chain" id="PRO_5018053115" description="Lipoprotein" evidence="8">
    <location>
        <begin position="26"/>
        <end position="281"/>
    </location>
</feature>
<dbReference type="EMBL" id="RQZF01000010">
    <property type="protein sequence ID" value="RRC94775.1"/>
    <property type="molecule type" value="Genomic_DNA"/>
</dbReference>
<dbReference type="SUPFAM" id="SSF53850">
    <property type="entry name" value="Periplasmic binding protein-like II"/>
    <property type="match status" value="1"/>
</dbReference>
<name>A0A3P1SDF2_9ACTO</name>
<organism evidence="9 10">
    <name type="scientific">Schaalia canis</name>
    <dbReference type="NCBI Taxonomy" id="100469"/>
    <lineage>
        <taxon>Bacteria</taxon>
        <taxon>Bacillati</taxon>
        <taxon>Actinomycetota</taxon>
        <taxon>Actinomycetes</taxon>
        <taxon>Actinomycetales</taxon>
        <taxon>Actinomycetaceae</taxon>
        <taxon>Schaalia</taxon>
    </lineage>
</organism>
<accession>A0A3P1SDF2</accession>
<protein>
    <recommendedName>
        <fullName evidence="6">Lipoprotein</fullName>
    </recommendedName>
</protein>
<comment type="caution">
    <text evidence="9">The sequence shown here is derived from an EMBL/GenBank/DDBJ whole genome shotgun (WGS) entry which is preliminary data.</text>
</comment>
<comment type="similarity">
    <text evidence="6">Belongs to the nlpA lipoprotein family.</text>
</comment>
<gene>
    <name evidence="9" type="ORF">EII11_08785</name>
</gene>
<dbReference type="Pfam" id="PF03180">
    <property type="entry name" value="Lipoprotein_9"/>
    <property type="match status" value="1"/>
</dbReference>
<comment type="subcellular location">
    <subcellularLocation>
        <location evidence="1">Membrane</location>
        <topology evidence="1">Lipid-anchor</topology>
    </subcellularLocation>
</comment>
<dbReference type="PIRSF" id="PIRSF002854">
    <property type="entry name" value="MetQ"/>
    <property type="match status" value="1"/>
</dbReference>